<dbReference type="AlphaFoldDB" id="B7KKG1"/>
<dbReference type="eggNOG" id="COG3464">
    <property type="taxonomic scope" value="Bacteria"/>
</dbReference>
<reference evidence="3" key="1">
    <citation type="journal article" date="2011" name="MBio">
        <title>Novel metabolic attributes of the genus Cyanothece, comprising a group of unicellular nitrogen-fixing Cyanobacteria.</title>
        <authorList>
            <person name="Bandyopadhyay A."/>
            <person name="Elvitigala T."/>
            <person name="Welsh E."/>
            <person name="Stockel J."/>
            <person name="Liberton M."/>
            <person name="Min H."/>
            <person name="Sherman L.A."/>
            <person name="Pakrasi H.B."/>
        </authorList>
    </citation>
    <scope>NUCLEOTIDE SEQUENCE [LARGE SCALE GENOMIC DNA]</scope>
    <source>
        <strain evidence="3">PCC 7424</strain>
    </source>
</reference>
<dbReference type="PANTHER" id="PTHR33498:SF1">
    <property type="entry name" value="TRANSPOSASE FOR INSERTION SEQUENCE ELEMENT IS1557"/>
    <property type="match status" value="1"/>
</dbReference>
<accession>B7KKG1</accession>
<evidence type="ECO:0000313" key="2">
    <source>
        <dbReference type="EMBL" id="ACK72294.1"/>
    </source>
</evidence>
<dbReference type="Pfam" id="PF01610">
    <property type="entry name" value="DDE_Tnp_ISL3"/>
    <property type="match status" value="1"/>
</dbReference>
<dbReference type="EMBL" id="CP001291">
    <property type="protein sequence ID" value="ACK72294.1"/>
    <property type="molecule type" value="Genomic_DNA"/>
</dbReference>
<organism evidence="2 3">
    <name type="scientific">Gloeothece citriformis (strain PCC 7424)</name>
    <name type="common">Cyanothece sp. (strain PCC 7424)</name>
    <dbReference type="NCBI Taxonomy" id="65393"/>
    <lineage>
        <taxon>Bacteria</taxon>
        <taxon>Bacillati</taxon>
        <taxon>Cyanobacteriota</taxon>
        <taxon>Cyanophyceae</taxon>
        <taxon>Oscillatoriophycideae</taxon>
        <taxon>Chroococcales</taxon>
        <taxon>Aphanothecaceae</taxon>
        <taxon>Gloeothece</taxon>
        <taxon>Gloeothece citriformis</taxon>
    </lineage>
</organism>
<dbReference type="InterPro" id="IPR002560">
    <property type="entry name" value="Transposase_DDE"/>
</dbReference>
<evidence type="ECO:0000259" key="1">
    <source>
        <dbReference type="Pfam" id="PF01610"/>
    </source>
</evidence>
<proteinExistence type="predicted"/>
<gene>
    <name evidence="2" type="ordered locus">PCC7424_3916</name>
</gene>
<feature type="domain" description="Transposase IS204/IS1001/IS1096/IS1165 DDE" evidence="1">
    <location>
        <begin position="63"/>
        <end position="149"/>
    </location>
</feature>
<dbReference type="InterPro" id="IPR047951">
    <property type="entry name" value="Transpos_ISL3"/>
</dbReference>
<evidence type="ECO:0000313" key="3">
    <source>
        <dbReference type="Proteomes" id="UP000002384"/>
    </source>
</evidence>
<dbReference type="STRING" id="65393.PCC7424_3916"/>
<keyword evidence="3" id="KW-1185">Reference proteome</keyword>
<dbReference type="OrthoDB" id="428095at2"/>
<dbReference type="RefSeq" id="WP_015955879.1">
    <property type="nucleotide sequence ID" value="NC_011729.1"/>
</dbReference>
<dbReference type="HOGENOM" id="CLU_041900_10_1_3"/>
<sequence length="159" mass="18806">MKRELTKVLGLPGVLVKDQKSFENTLILEVEAQFKAARCPNCCQISHRLHQNHYFLVKDIPWGEKERIYLFFEESKNLGQGTLNLAEWMIKAQKFFPKTVRTMRNWFAEIVGYFERKTTNGVVEGINNRLKVLKRCGFGFRNFNNYQKRALLFWHLTDS</sequence>
<name>B7KKG1_GLOC7</name>
<dbReference type="KEGG" id="cyc:PCC7424_3916"/>
<protein>
    <submittedName>
        <fullName evidence="2">Transposase and inactivated derivatives-like protein</fullName>
    </submittedName>
</protein>
<dbReference type="Proteomes" id="UP000002384">
    <property type="component" value="Chromosome"/>
</dbReference>
<dbReference type="PANTHER" id="PTHR33498">
    <property type="entry name" value="TRANSPOSASE FOR INSERTION SEQUENCE ELEMENT IS1557"/>
    <property type="match status" value="1"/>
</dbReference>